<dbReference type="Proteomes" id="UP000025227">
    <property type="component" value="Unplaced"/>
</dbReference>
<dbReference type="GO" id="GO:0045893">
    <property type="term" value="P:positive regulation of DNA-templated transcription"/>
    <property type="evidence" value="ECO:0007669"/>
    <property type="project" value="TreeGrafter"/>
</dbReference>
<keyword evidence="10" id="KW-1185">Reference proteome</keyword>
<evidence type="ECO:0000256" key="1">
    <source>
        <dbReference type="ARBA" id="ARBA00004567"/>
    </source>
</evidence>
<evidence type="ECO:0000256" key="6">
    <source>
        <dbReference type="ARBA" id="ARBA00023010"/>
    </source>
</evidence>
<dbReference type="InterPro" id="IPR011502">
    <property type="entry name" value="Nucleoporin_Nup85"/>
</dbReference>
<dbReference type="GO" id="GO:0031080">
    <property type="term" value="C:nuclear pore outer ring"/>
    <property type="evidence" value="ECO:0007669"/>
    <property type="project" value="TreeGrafter"/>
</dbReference>
<comment type="function">
    <text evidence="9">Functions as a component of the nuclear pore complex (NPC).</text>
</comment>
<organism evidence="10 11">
    <name type="scientific">Haemonchus contortus</name>
    <name type="common">Barber pole worm</name>
    <dbReference type="NCBI Taxonomy" id="6289"/>
    <lineage>
        <taxon>Eukaryota</taxon>
        <taxon>Metazoa</taxon>
        <taxon>Ecdysozoa</taxon>
        <taxon>Nematoda</taxon>
        <taxon>Chromadorea</taxon>
        <taxon>Rhabditida</taxon>
        <taxon>Rhabditina</taxon>
        <taxon>Rhabditomorpha</taxon>
        <taxon>Strongyloidea</taxon>
        <taxon>Trichostrongylidae</taxon>
        <taxon>Haemonchus</taxon>
    </lineage>
</organism>
<name>A0A7I4Y4I6_HAECO</name>
<sequence length="610" mass="68847">MVTAPDATHYAYATSDANIICAVSTTTSKDDKNAPISGSFGGFREHLPALQLAYSNPVVRQLLIEMHVIFEKCRQLTQHERLNAVETLSISREYRSALLHCAEEVGEEENVHMRDFTIWTLFEAMFFKQGDTPICLDLISWSTESFTFIDRNVQKASKDLAEGSSVGEGSYWRAVCLTLIGCRFDICIDFLSMLKGDKAAERFNNLLSGLDWNWLNDEGKIAKLERWKHELGSLITSGAFDSNRNILFLAQLLNGDQKNLERAASVVVTEWWHLMPFYTFVKDPTVAYNELGPLALECRELFKNTENFEDGEFDPFLSILSMKDISVLQNLISNPWLSVHLIDTLLHTDSEYAVLPALVEIRDFLLMEYGSGLIQNSCLWEVGADYLLHCGSEGRLRLESHIEAMYIQDDEMAENLMRICVEQELDDSKACIVNTMTYRYLRDGEWSAALSWALRGGRGPALDTAVNRIVWHADKSEIASLSILDHMADYVAELGSPSLAFLFNYCRFHKSLSAGDVRSDAPLLVSLITSPNVPQSFHKVLFGYLMLILADTPQVQIPAESIYELISFFRQYTIDNTDKDDETSEETMRSLKLLLLTRLAEAEIASACAS</sequence>
<accession>A0A7I4Y4I6</accession>
<comment type="subcellular location">
    <subcellularLocation>
        <location evidence="1 9">Nucleus</location>
        <location evidence="1 9">Nuclear pore complex</location>
    </subcellularLocation>
</comment>
<keyword evidence="8 9" id="KW-0539">Nucleus</keyword>
<evidence type="ECO:0000256" key="7">
    <source>
        <dbReference type="ARBA" id="ARBA00023132"/>
    </source>
</evidence>
<evidence type="ECO:0000256" key="5">
    <source>
        <dbReference type="ARBA" id="ARBA00022927"/>
    </source>
</evidence>
<evidence type="ECO:0000256" key="2">
    <source>
        <dbReference type="ARBA" id="ARBA00005573"/>
    </source>
</evidence>
<keyword evidence="4 9" id="KW-0509">mRNA transport</keyword>
<dbReference type="WBParaSite" id="HCON_00052495-00001">
    <property type="protein sequence ID" value="HCON_00052495-00001"/>
    <property type="gene ID" value="HCON_00052495"/>
</dbReference>
<keyword evidence="9" id="KW-0472">Membrane</keyword>
<reference evidence="11" key="1">
    <citation type="submission" date="2020-12" db="UniProtKB">
        <authorList>
            <consortium name="WormBaseParasite"/>
        </authorList>
    </citation>
    <scope>IDENTIFICATION</scope>
    <source>
        <strain evidence="11">MHco3</strain>
    </source>
</reference>
<dbReference type="Pfam" id="PF07575">
    <property type="entry name" value="Nucleopor_Nup85"/>
    <property type="match status" value="1"/>
</dbReference>
<evidence type="ECO:0000256" key="9">
    <source>
        <dbReference type="RuleBase" id="RU365073"/>
    </source>
</evidence>
<dbReference type="OMA" id="MANCFRA"/>
<comment type="similarity">
    <text evidence="2 9">Belongs to the nucleoporin Nup85 family.</text>
</comment>
<evidence type="ECO:0000256" key="8">
    <source>
        <dbReference type="ARBA" id="ARBA00023242"/>
    </source>
</evidence>
<comment type="subunit">
    <text evidence="9">Component of the nuclear pore complex (NPC).</text>
</comment>
<evidence type="ECO:0000313" key="11">
    <source>
        <dbReference type="WBParaSite" id="HCON_00052495-00001"/>
    </source>
</evidence>
<dbReference type="GO" id="GO:0031965">
    <property type="term" value="C:nuclear membrane"/>
    <property type="evidence" value="ECO:0007669"/>
    <property type="project" value="UniProtKB-UniRule"/>
</dbReference>
<evidence type="ECO:0000313" key="10">
    <source>
        <dbReference type="Proteomes" id="UP000025227"/>
    </source>
</evidence>
<dbReference type="PANTHER" id="PTHR13373">
    <property type="entry name" value="FROUNT PROTEIN-RELATED"/>
    <property type="match status" value="1"/>
</dbReference>
<protein>
    <recommendedName>
        <fullName evidence="9">Nuclear pore complex protein Nup85</fullName>
    </recommendedName>
</protein>
<dbReference type="GO" id="GO:0006606">
    <property type="term" value="P:protein import into nucleus"/>
    <property type="evidence" value="ECO:0007669"/>
    <property type="project" value="TreeGrafter"/>
</dbReference>
<keyword evidence="6 9" id="KW-0811">Translocation</keyword>
<dbReference type="GO" id="GO:0006406">
    <property type="term" value="P:mRNA export from nucleus"/>
    <property type="evidence" value="ECO:0007669"/>
    <property type="project" value="TreeGrafter"/>
</dbReference>
<evidence type="ECO:0000256" key="3">
    <source>
        <dbReference type="ARBA" id="ARBA00022448"/>
    </source>
</evidence>
<proteinExistence type="inferred from homology"/>
<keyword evidence="7 9" id="KW-0906">Nuclear pore complex</keyword>
<evidence type="ECO:0000256" key="4">
    <source>
        <dbReference type="ARBA" id="ARBA00022816"/>
    </source>
</evidence>
<dbReference type="AlphaFoldDB" id="A0A7I4Y4I6"/>
<dbReference type="OrthoDB" id="17644at2759"/>
<keyword evidence="3 9" id="KW-0813">Transport</keyword>
<dbReference type="PANTHER" id="PTHR13373:SF21">
    <property type="entry name" value="NUCLEAR PORE COMPLEX PROTEIN NUP85"/>
    <property type="match status" value="1"/>
</dbReference>
<keyword evidence="5 9" id="KW-0653">Protein transport</keyword>
<dbReference type="GO" id="GO:0017056">
    <property type="term" value="F:structural constituent of nuclear pore"/>
    <property type="evidence" value="ECO:0007669"/>
    <property type="project" value="TreeGrafter"/>
</dbReference>